<dbReference type="AlphaFoldDB" id="A0A7K4NSV0"/>
<dbReference type="SUPFAM" id="SSF51905">
    <property type="entry name" value="FAD/NAD(P)-binding domain"/>
    <property type="match status" value="1"/>
</dbReference>
<dbReference type="PANTHER" id="PTHR42685:SF18">
    <property type="entry name" value="DIGERANYLGERANYLGLYCEROPHOSPHOLIPID REDUCTASE"/>
    <property type="match status" value="1"/>
</dbReference>
<gene>
    <name evidence="1" type="ORF">HX827_01880</name>
</gene>
<accession>A0A7K4NSV0</accession>
<dbReference type="InterPro" id="IPR036188">
    <property type="entry name" value="FAD/NAD-bd_sf"/>
</dbReference>
<comment type="caution">
    <text evidence="1">The sequence shown here is derived from an EMBL/GenBank/DDBJ whole genome shotgun (WGS) entry which is preliminary data.</text>
</comment>
<dbReference type="Proteomes" id="UP000534207">
    <property type="component" value="Unassembled WGS sequence"/>
</dbReference>
<dbReference type="Gene3D" id="3.50.50.60">
    <property type="entry name" value="FAD/NAD(P)-binding domain"/>
    <property type="match status" value="1"/>
</dbReference>
<dbReference type="InterPro" id="IPR050407">
    <property type="entry name" value="Geranylgeranyl_reductase"/>
</dbReference>
<evidence type="ECO:0000313" key="1">
    <source>
        <dbReference type="EMBL" id="NWK06075.1"/>
    </source>
</evidence>
<dbReference type="EMBL" id="JACASW010000003">
    <property type="protein sequence ID" value="NWK06075.1"/>
    <property type="molecule type" value="Genomic_DNA"/>
</dbReference>
<proteinExistence type="predicted"/>
<dbReference type="InterPro" id="IPR011777">
    <property type="entry name" value="Geranylgeranyl_Rdtase_fam"/>
</dbReference>
<dbReference type="Gene3D" id="3.30.9.10">
    <property type="entry name" value="D-Amino Acid Oxidase, subunit A, domain 2"/>
    <property type="match status" value="1"/>
</dbReference>
<protein>
    <submittedName>
        <fullName evidence="1">NAD(P)/FAD-dependent oxidoreductase</fullName>
    </submittedName>
</protein>
<dbReference type="GO" id="GO:0016628">
    <property type="term" value="F:oxidoreductase activity, acting on the CH-CH group of donors, NAD or NADP as acceptor"/>
    <property type="evidence" value="ECO:0007669"/>
    <property type="project" value="InterPro"/>
</dbReference>
<sequence length="389" mass="43065">MEDYDVVIAGGSISGLISSREIAKKGYRTLVLEEGFEVGTPDHCGGLVSKSALHDLGIQPTQKTFDSVINSALIFSPNGKQVEIDSKKQEVVAVNRRELDKQIALQAQQAGAEIRVKTSFKEKTKHGVRTSVGEIGCRILIDCRGVGVLVNNDRGGVLLSAQYEIYADWITDGRVEVYFDQIKYPGFFAWIIPTGHGVGKVGIAGREINVSDAMEQFLRSKGKYSTIRKIFAPIWVKGPIKNFVSKDVVIVGDAAGQSKPTTAGGIYSCGMGGVLAGNAITKYLETNEYFQLQQYQKFWHDKFGKEFEKQRMARKILEKVDNKTIDMIFDRITPEIVYEISNKEDFDFHATSIVKLLGVRTSLSTAQNIMSAEIKRLLTSHSHTEASKV</sequence>
<organism evidence="1 2">
    <name type="scientific">Marine Group I thaumarchaeote</name>
    <dbReference type="NCBI Taxonomy" id="2511932"/>
    <lineage>
        <taxon>Archaea</taxon>
        <taxon>Nitrososphaerota</taxon>
        <taxon>Marine Group I</taxon>
    </lineage>
</organism>
<dbReference type="NCBIfam" id="TIGR02032">
    <property type="entry name" value="GG-red-SF"/>
    <property type="match status" value="1"/>
</dbReference>
<evidence type="ECO:0000313" key="2">
    <source>
        <dbReference type="Proteomes" id="UP000534207"/>
    </source>
</evidence>
<name>A0A7K4NSV0_9ARCH</name>
<dbReference type="PANTHER" id="PTHR42685">
    <property type="entry name" value="GERANYLGERANYL DIPHOSPHATE REDUCTASE"/>
    <property type="match status" value="1"/>
</dbReference>
<reference evidence="1 2" key="1">
    <citation type="journal article" date="2019" name="Environ. Microbiol.">
        <title>Genomics insights into ecotype formation of ammonia-oxidizing archaea in the deep ocean.</title>
        <authorList>
            <person name="Wang Y."/>
            <person name="Huang J.M."/>
            <person name="Cui G.J."/>
            <person name="Nunoura T."/>
            <person name="Takaki Y."/>
            <person name="Li W.L."/>
            <person name="Li J."/>
            <person name="Gao Z.M."/>
            <person name="Takai K."/>
            <person name="Zhang A.Q."/>
            <person name="Stepanauskas R."/>
        </authorList>
    </citation>
    <scope>NUCLEOTIDE SEQUENCE [LARGE SCALE GENOMIC DNA]</scope>
    <source>
        <strain evidence="1 2">G13</strain>
    </source>
</reference>